<dbReference type="SUPFAM" id="SSF50969">
    <property type="entry name" value="YVTN repeat-like/Quinoprotein amine dehydrogenase"/>
    <property type="match status" value="1"/>
</dbReference>
<dbReference type="AlphaFoldDB" id="A0A1I8FJ41"/>
<evidence type="ECO:0000313" key="2">
    <source>
        <dbReference type="Proteomes" id="UP000095280"/>
    </source>
</evidence>
<dbReference type="PANTHER" id="PTHR16220:SF0">
    <property type="entry name" value="WD REPEAT-CONTAINING PROTEIN WRAP73"/>
    <property type="match status" value="1"/>
</dbReference>
<feature type="region of interest" description="Disordered" evidence="1">
    <location>
        <begin position="443"/>
        <end position="470"/>
    </location>
</feature>
<accession>A0A1I8FJ41</accession>
<evidence type="ECO:0000313" key="3">
    <source>
        <dbReference type="WBParaSite" id="maker-unitig_35099-snap-gene-0.2-mRNA-1"/>
    </source>
</evidence>
<dbReference type="PANTHER" id="PTHR16220">
    <property type="entry name" value="WD REPEAT PROTEIN 8-RELATED"/>
    <property type="match status" value="1"/>
</dbReference>
<organism evidence="2 3">
    <name type="scientific">Macrostomum lignano</name>
    <dbReference type="NCBI Taxonomy" id="282301"/>
    <lineage>
        <taxon>Eukaryota</taxon>
        <taxon>Metazoa</taxon>
        <taxon>Spiralia</taxon>
        <taxon>Lophotrochozoa</taxon>
        <taxon>Platyhelminthes</taxon>
        <taxon>Rhabditophora</taxon>
        <taxon>Macrostomorpha</taxon>
        <taxon>Macrostomida</taxon>
        <taxon>Macrostomidae</taxon>
        <taxon>Macrostomum</taxon>
    </lineage>
</organism>
<dbReference type="InterPro" id="IPR011044">
    <property type="entry name" value="Quino_amine_DH_bsu"/>
</dbReference>
<dbReference type="WBParaSite" id="maker-unitig_35099-snap-gene-0.2-mRNA-1">
    <property type="protein sequence ID" value="maker-unitig_35099-snap-gene-0.2-mRNA-1"/>
    <property type="gene ID" value="maker-unitig_35099-snap-gene-0.2"/>
</dbReference>
<sequence>VNPGFLNIDVRLFVDIIRGAADLYLALSDRAHSLVNNTVDANGFCCPIWSVSIYQAAATLPRQPDGRRRRRSVVSDPPTLSDRVLEVSANPYLTYVSLPVSGSILIVRNATRRVLITIPCQSYEFSPEQILPDVNVSGIVFFRQGPDHHITNLLCFSMFFSCFFLCSAWLCCAWKAARRTAAGLLGQRRERERQSMAAMAVPVGLAGSFCLGSALVLDRLEVCSVFARQSAAALSAASSSASAASASLTSGPASPELSSPTTPKLPRPRANAEIRRCRELAWPPLIVERNAPGAFTITHFRCKRAYDRSLVPGEDLEPIQISSPSVAARESPDQTIRTFHNQDASLPDHSRQCRAFVVMFFRQDQNHINLLGVLLHFFSCFFLACSAWFCWLAKARQAAQPPAWRLLLLGIGARADARSGPPFFARQSAAALSAAYHQPSAASAASPAARPPPSCHRDNAEAAEAAPTPRLLLRDGQRDEAVETCDTKRRCPSKGWTGHIQFAAVAWPASPQADFTWPRRPNFGANVRDSKYLWSCCSPSPAPNQITDLAWSPDSLFLMLRHAKRRWCRCGPLSTRTGLAKLTKASPVWRRLLGAGQSASADTADFNLRVTVWSLTDKTTVALFEAPKACSNSDGCLLALAERRGLKDCVSVFKLRRAGLGTKCVEWSPSSQFLAVGCYDGSLRLLNNITWEPLAEIARPDLRGAAAISSVSSSGIVAYREIEIPIRYEASPPGDPPIPIPVVKPDPSKPNPKVGIGAVHFSPCSRYVAFREDSQPGPCGCGSSTG</sequence>
<proteinExistence type="predicted"/>
<reference evidence="3" key="1">
    <citation type="submission" date="2016-11" db="UniProtKB">
        <authorList>
            <consortium name="WormBaseParasite"/>
        </authorList>
    </citation>
    <scope>IDENTIFICATION</scope>
</reference>
<dbReference type="InterPro" id="IPR052778">
    <property type="entry name" value="Centrosome-WD_assoc"/>
</dbReference>
<evidence type="ECO:0000256" key="1">
    <source>
        <dbReference type="SAM" id="MobiDB-lite"/>
    </source>
</evidence>
<name>A0A1I8FJ41_9PLAT</name>
<dbReference type="InterPro" id="IPR001680">
    <property type="entry name" value="WD40_rpt"/>
</dbReference>
<protein>
    <submittedName>
        <fullName evidence="3">Protein kinase domain-containing protein</fullName>
    </submittedName>
</protein>
<keyword evidence="2" id="KW-1185">Reference proteome</keyword>
<dbReference type="GO" id="GO:1990811">
    <property type="term" value="C:MWP complex"/>
    <property type="evidence" value="ECO:0007669"/>
    <property type="project" value="TreeGrafter"/>
</dbReference>
<dbReference type="GO" id="GO:0005815">
    <property type="term" value="C:microtubule organizing center"/>
    <property type="evidence" value="ECO:0007669"/>
    <property type="project" value="TreeGrafter"/>
</dbReference>
<feature type="region of interest" description="Disordered" evidence="1">
    <location>
        <begin position="249"/>
        <end position="270"/>
    </location>
</feature>
<dbReference type="Gene3D" id="2.130.10.10">
    <property type="entry name" value="YVTN repeat-like/Quinoprotein amine dehydrogenase"/>
    <property type="match status" value="1"/>
</dbReference>
<dbReference type="Proteomes" id="UP000095280">
    <property type="component" value="Unplaced"/>
</dbReference>
<dbReference type="Pfam" id="PF00400">
    <property type="entry name" value="WD40"/>
    <property type="match status" value="1"/>
</dbReference>
<dbReference type="InterPro" id="IPR015943">
    <property type="entry name" value="WD40/YVTN_repeat-like_dom_sf"/>
</dbReference>